<dbReference type="Proteomes" id="UP001629745">
    <property type="component" value="Unassembled WGS sequence"/>
</dbReference>
<accession>A0ABW9FBC8</accession>
<evidence type="ECO:0000313" key="2">
    <source>
        <dbReference type="EMBL" id="MFM1722048.1"/>
    </source>
</evidence>
<name>A0ABW9FBC8_9NOCA</name>
<dbReference type="InterPro" id="IPR050855">
    <property type="entry name" value="NDM-1-like"/>
</dbReference>
<keyword evidence="3" id="KW-1185">Reference proteome</keyword>
<dbReference type="InterPro" id="IPR036866">
    <property type="entry name" value="RibonucZ/Hydroxyglut_hydro"/>
</dbReference>
<comment type="caution">
    <text evidence="2">The sequence shown here is derived from an EMBL/GenBank/DDBJ whole genome shotgun (WGS) entry which is preliminary data.</text>
</comment>
<dbReference type="PANTHER" id="PTHR42951:SF14">
    <property type="entry name" value="METALLO-BETA-LACTAMASE SUPERFAMILY PROTEIN"/>
    <property type="match status" value="1"/>
</dbReference>
<dbReference type="SUPFAM" id="SSF56281">
    <property type="entry name" value="Metallo-hydrolase/oxidoreductase"/>
    <property type="match status" value="1"/>
</dbReference>
<dbReference type="Pfam" id="PF00753">
    <property type="entry name" value="Lactamase_B"/>
    <property type="match status" value="1"/>
</dbReference>
<evidence type="ECO:0000313" key="3">
    <source>
        <dbReference type="Proteomes" id="UP001629745"/>
    </source>
</evidence>
<proteinExistence type="predicted"/>
<dbReference type="EMBL" id="JBDLNV010000001">
    <property type="protein sequence ID" value="MFM1722048.1"/>
    <property type="molecule type" value="Genomic_DNA"/>
</dbReference>
<dbReference type="PANTHER" id="PTHR42951">
    <property type="entry name" value="METALLO-BETA-LACTAMASE DOMAIN-CONTAINING"/>
    <property type="match status" value="1"/>
</dbReference>
<evidence type="ECO:0000259" key="1">
    <source>
        <dbReference type="Pfam" id="PF00753"/>
    </source>
</evidence>
<gene>
    <name evidence="2" type="ORF">ABEU20_000589</name>
</gene>
<dbReference type="InterPro" id="IPR001279">
    <property type="entry name" value="Metallo-B-lactamas"/>
</dbReference>
<protein>
    <submittedName>
        <fullName evidence="2">MBL fold metallo-hydrolase</fullName>
    </submittedName>
</protein>
<dbReference type="RefSeq" id="WP_420162636.1">
    <property type="nucleotide sequence ID" value="NZ_JBDLNV010000001.1"/>
</dbReference>
<organism evidence="2 3">
    <name type="scientific">Rhodococcus parequi</name>
    <dbReference type="NCBI Taxonomy" id="3137122"/>
    <lineage>
        <taxon>Bacteria</taxon>
        <taxon>Bacillati</taxon>
        <taxon>Actinomycetota</taxon>
        <taxon>Actinomycetes</taxon>
        <taxon>Mycobacteriales</taxon>
        <taxon>Nocardiaceae</taxon>
        <taxon>Rhodococcus</taxon>
    </lineage>
</organism>
<sequence>MAVATHGHTSGHTAFHLPQEGVVVTGDALVTAHPLSKIRGPQLLPPVFDHAHGDTLAALDHLAGLDADTIVPGHGPVVSMAIAAAVDLAREAACSHETG</sequence>
<dbReference type="Gene3D" id="3.60.15.10">
    <property type="entry name" value="Ribonuclease Z/Hydroxyacylglutathione hydrolase-like"/>
    <property type="match status" value="1"/>
</dbReference>
<reference evidence="2 3" key="1">
    <citation type="submission" date="2023-11" db="EMBL/GenBank/DDBJ databases">
        <authorList>
            <person name="Val-Calvo J."/>
            <person name="Scortti M."/>
            <person name="Vazquez-Boland J."/>
        </authorList>
    </citation>
    <scope>NUCLEOTIDE SEQUENCE [LARGE SCALE GENOMIC DNA]</scope>
    <source>
        <strain evidence="2 3">PAM 2766</strain>
    </source>
</reference>
<feature type="domain" description="Metallo-beta-lactamase" evidence="1">
    <location>
        <begin position="3"/>
        <end position="74"/>
    </location>
</feature>